<evidence type="ECO:0000313" key="3">
    <source>
        <dbReference type="Proteomes" id="UP000543030"/>
    </source>
</evidence>
<organism evidence="2 3">
    <name type="scientific">Silvimonas terrae</name>
    <dbReference type="NCBI Taxonomy" id="300266"/>
    <lineage>
        <taxon>Bacteria</taxon>
        <taxon>Pseudomonadati</taxon>
        <taxon>Pseudomonadota</taxon>
        <taxon>Betaproteobacteria</taxon>
        <taxon>Neisseriales</taxon>
        <taxon>Chitinibacteraceae</taxon>
        <taxon>Silvimonas</taxon>
    </lineage>
</organism>
<protein>
    <submittedName>
        <fullName evidence="2">Uncharacterized protein</fullName>
    </submittedName>
</protein>
<gene>
    <name evidence="2" type="ORF">HNQ50_002555</name>
</gene>
<evidence type="ECO:0000256" key="1">
    <source>
        <dbReference type="SAM" id="MobiDB-lite"/>
    </source>
</evidence>
<reference evidence="2 3" key="1">
    <citation type="submission" date="2020-08" db="EMBL/GenBank/DDBJ databases">
        <title>Genomic Encyclopedia of Type Strains, Phase IV (KMG-IV): sequencing the most valuable type-strain genomes for metagenomic binning, comparative biology and taxonomic classification.</title>
        <authorList>
            <person name="Goeker M."/>
        </authorList>
    </citation>
    <scope>NUCLEOTIDE SEQUENCE [LARGE SCALE GENOMIC DNA]</scope>
    <source>
        <strain evidence="2 3">DSM 18233</strain>
    </source>
</reference>
<dbReference type="Proteomes" id="UP000543030">
    <property type="component" value="Unassembled WGS sequence"/>
</dbReference>
<dbReference type="EMBL" id="JACHHN010000004">
    <property type="protein sequence ID" value="MBB5191825.1"/>
    <property type="molecule type" value="Genomic_DNA"/>
</dbReference>
<evidence type="ECO:0000313" key="2">
    <source>
        <dbReference type="EMBL" id="MBB5191825.1"/>
    </source>
</evidence>
<accession>A0A840RER7</accession>
<keyword evidence="3" id="KW-1185">Reference proteome</keyword>
<dbReference type="AlphaFoldDB" id="A0A840RER7"/>
<name>A0A840RER7_9NEIS</name>
<proteinExistence type="predicted"/>
<feature type="region of interest" description="Disordered" evidence="1">
    <location>
        <begin position="13"/>
        <end position="36"/>
    </location>
</feature>
<feature type="compositionally biased region" description="Basic residues" evidence="1">
    <location>
        <begin position="21"/>
        <end position="36"/>
    </location>
</feature>
<comment type="caution">
    <text evidence="2">The sequence shown here is derived from an EMBL/GenBank/DDBJ whole genome shotgun (WGS) entry which is preliminary data.</text>
</comment>
<sequence length="36" mass="4070">MTQVDLTVAKRIENARALRQSSKRSGHTRTGNTKRT</sequence>